<feature type="disulfide bond" evidence="3">
    <location>
        <begin position="369"/>
        <end position="378"/>
    </location>
</feature>
<dbReference type="Gene3D" id="2.10.25.10">
    <property type="entry name" value="Laminin"/>
    <property type="match status" value="4"/>
</dbReference>
<evidence type="ECO:0000256" key="1">
    <source>
        <dbReference type="ARBA" id="ARBA00023157"/>
    </source>
</evidence>
<dbReference type="SUPFAM" id="SSF57196">
    <property type="entry name" value="EGF/Laminin"/>
    <property type="match status" value="4"/>
</dbReference>
<dbReference type="SMART" id="SM00180">
    <property type="entry name" value="EGF_Lam"/>
    <property type="match status" value="4"/>
</dbReference>
<evidence type="ECO:0000256" key="3">
    <source>
        <dbReference type="PROSITE-ProRule" id="PRU00460"/>
    </source>
</evidence>
<keyword evidence="1 3" id="KW-1015">Disulfide bond</keyword>
<evidence type="ECO:0000313" key="6">
    <source>
        <dbReference type="RefSeq" id="XP_013792384.2"/>
    </source>
</evidence>
<evidence type="ECO:0000313" key="5">
    <source>
        <dbReference type="Proteomes" id="UP000694941"/>
    </source>
</evidence>
<name>A0ABM1C127_LIMPO</name>
<keyword evidence="5" id="KW-1185">Reference proteome</keyword>
<feature type="disulfide bond" evidence="3">
    <location>
        <begin position="348"/>
        <end position="360"/>
    </location>
</feature>
<feature type="disulfide bond" evidence="3">
    <location>
        <begin position="411"/>
        <end position="420"/>
    </location>
</feature>
<feature type="domain" description="Laminin EGF-like" evidence="4">
    <location>
        <begin position="465"/>
        <end position="515"/>
    </location>
</feature>
<dbReference type="Proteomes" id="UP000694941">
    <property type="component" value="Unplaced"/>
</dbReference>
<evidence type="ECO:0000256" key="2">
    <source>
        <dbReference type="ARBA" id="ARBA00023292"/>
    </source>
</evidence>
<feature type="disulfide bond" evidence="3">
    <location>
        <begin position="350"/>
        <end position="367"/>
    </location>
</feature>
<gene>
    <name evidence="6" type="primary">LOC106476265</name>
</gene>
<proteinExistence type="predicted"/>
<feature type="domain" description="Laminin EGF-like" evidence="4">
    <location>
        <begin position="394"/>
        <end position="438"/>
    </location>
</feature>
<dbReference type="InterPro" id="IPR002049">
    <property type="entry name" value="LE_dom"/>
</dbReference>
<feature type="disulfide bond" evidence="3">
    <location>
        <begin position="467"/>
        <end position="484"/>
    </location>
</feature>
<accession>A0ABM1C127</accession>
<sequence>MFTEEAVLTELGTGPMAWLNKDQMSLKLDLQINRPGRHILVILYHTPEGGETTNLMVDVATENQMDKGRAILYDCSYSFVCRQAVIDRMGKLAVFDFDSNYASVTLEMDRNDGSNIAIDSIVAIPLEEWEIDYTIPQSQCVKQDGKCMESHFPLSVEATKVEFESGQNENRIATELPSTLGDQQVKLIYLDHDDPMVDIHGSVPAAGSYVIVVHYYQPDHPAYDMKVLIQNGQFYEAILPVMHCPSVSGCRSVVKEVNTNSDIFSILENFVLTLKEPDHKGIWVDYVLAIPADQFDENLLHPIKQEQAGRFVTECNKDHFSISPDVQGFCRDAVYSLTAEYNNGALPCQCDIDGSLSFECEEFGGQCKCKPNVIGRTCAQCRTGYFGFPDCQPCDCPSTAVCHPVTGQCICPPRVTGERCDSCESYTYGFDAIIGCEVKCKSNVVGRKCDRCKPGYWGFPNCRLCNCDLRGTTENICDQRTAECFCKENVYGHFCEQCKPGTFHLEENNPLGCTKCFCFGATDRCSSAYIFRSKVVSMNGWKGVGLVIDNQVGKADLGVQIEESGSTVRAYIPEELPTGSLFYFKAPSTYLGNMVS</sequence>
<dbReference type="RefSeq" id="XP_013792384.2">
    <property type="nucleotide sequence ID" value="XM_013936930.2"/>
</dbReference>
<organism evidence="5 6">
    <name type="scientific">Limulus polyphemus</name>
    <name type="common">Atlantic horseshoe crab</name>
    <dbReference type="NCBI Taxonomy" id="6850"/>
    <lineage>
        <taxon>Eukaryota</taxon>
        <taxon>Metazoa</taxon>
        <taxon>Ecdysozoa</taxon>
        <taxon>Arthropoda</taxon>
        <taxon>Chelicerata</taxon>
        <taxon>Merostomata</taxon>
        <taxon>Xiphosura</taxon>
        <taxon>Limulidae</taxon>
        <taxon>Limulus</taxon>
    </lineage>
</organism>
<dbReference type="PRINTS" id="PR00011">
    <property type="entry name" value="EGFLAMININ"/>
</dbReference>
<protein>
    <submittedName>
        <fullName evidence="6">Laminin subunit alpha-5-like</fullName>
    </submittedName>
</protein>
<feature type="disulfide bond" evidence="3">
    <location>
        <begin position="486"/>
        <end position="495"/>
    </location>
</feature>
<dbReference type="PROSITE" id="PS01248">
    <property type="entry name" value="EGF_LAM_1"/>
    <property type="match status" value="2"/>
</dbReference>
<feature type="domain" description="Laminin EGF-like" evidence="4">
    <location>
        <begin position="348"/>
        <end position="393"/>
    </location>
</feature>
<feature type="disulfide bond" evidence="3">
    <location>
        <begin position="465"/>
        <end position="477"/>
    </location>
</feature>
<dbReference type="PANTHER" id="PTHR10574">
    <property type="entry name" value="NETRIN/LAMININ-RELATED"/>
    <property type="match status" value="1"/>
</dbReference>
<reference evidence="6" key="1">
    <citation type="submission" date="2025-08" db="UniProtKB">
        <authorList>
            <consortium name="RefSeq"/>
        </authorList>
    </citation>
    <scope>IDENTIFICATION</scope>
    <source>
        <tissue evidence="6">Muscle</tissue>
    </source>
</reference>
<comment type="caution">
    <text evidence="3">Lacks conserved residue(s) required for the propagation of feature annotation.</text>
</comment>
<dbReference type="InterPro" id="IPR050440">
    <property type="entry name" value="Laminin/Netrin_ECM"/>
</dbReference>
<dbReference type="Pfam" id="PF00053">
    <property type="entry name" value="EGF_laminin"/>
    <property type="match status" value="3"/>
</dbReference>
<dbReference type="PROSITE" id="PS50027">
    <property type="entry name" value="EGF_LAM_2"/>
    <property type="match status" value="3"/>
</dbReference>
<dbReference type="CDD" id="cd00055">
    <property type="entry name" value="EGF_Lam"/>
    <property type="match status" value="3"/>
</dbReference>
<evidence type="ECO:0000259" key="4">
    <source>
        <dbReference type="PROSITE" id="PS50027"/>
    </source>
</evidence>
<keyword evidence="2 3" id="KW-0424">Laminin EGF-like domain</keyword>
<dbReference type="PANTHER" id="PTHR10574:SF197">
    <property type="entry name" value="LAMININ SUBUNIT BETA-1 ISOFORM X1"/>
    <property type="match status" value="1"/>
</dbReference>
<dbReference type="GeneID" id="106476265"/>